<dbReference type="PANTHER" id="PTHR33164">
    <property type="entry name" value="TRANSCRIPTIONAL REGULATOR, MARR FAMILY"/>
    <property type="match status" value="1"/>
</dbReference>
<dbReference type="FunFam" id="1.10.10.10:FF:000163">
    <property type="entry name" value="MarR family transcriptional regulator"/>
    <property type="match status" value="1"/>
</dbReference>
<name>A0AAE4Y6D5_9RHOB</name>
<dbReference type="EMBL" id="JAABNR010000003">
    <property type="protein sequence ID" value="NBZ86668.1"/>
    <property type="molecule type" value="Genomic_DNA"/>
</dbReference>
<gene>
    <name evidence="7" type="ORF">GV832_03670</name>
</gene>
<keyword evidence="4" id="KW-0238">DNA-binding</keyword>
<dbReference type="PANTHER" id="PTHR33164:SF5">
    <property type="entry name" value="ORGANIC HYDROPEROXIDE RESISTANCE TRANSCRIPTIONAL REGULATOR"/>
    <property type="match status" value="1"/>
</dbReference>
<reference evidence="7" key="1">
    <citation type="submission" date="2020-01" db="EMBL/GenBank/DDBJ databases">
        <authorList>
            <person name="Chen W.-M."/>
        </authorList>
    </citation>
    <scope>NUCLEOTIDE SEQUENCE</scope>
    <source>
        <strain evidence="7">CYK-10</strain>
    </source>
</reference>
<dbReference type="Proteomes" id="UP001193501">
    <property type="component" value="Unassembled WGS sequence"/>
</dbReference>
<comment type="subcellular location">
    <subcellularLocation>
        <location evidence="1">Cytoplasm</location>
    </subcellularLocation>
</comment>
<evidence type="ECO:0000256" key="5">
    <source>
        <dbReference type="ARBA" id="ARBA00023163"/>
    </source>
</evidence>
<proteinExistence type="predicted"/>
<organism evidence="7 8">
    <name type="scientific">Stagnihabitans tardus</name>
    <dbReference type="NCBI Taxonomy" id="2699202"/>
    <lineage>
        <taxon>Bacteria</taxon>
        <taxon>Pseudomonadati</taxon>
        <taxon>Pseudomonadota</taxon>
        <taxon>Alphaproteobacteria</taxon>
        <taxon>Rhodobacterales</taxon>
        <taxon>Paracoccaceae</taxon>
        <taxon>Stagnihabitans</taxon>
    </lineage>
</organism>
<accession>A0AAE4Y6D5</accession>
<dbReference type="AlphaFoldDB" id="A0AAE4Y6D5"/>
<dbReference type="SUPFAM" id="SSF46785">
    <property type="entry name" value="Winged helix' DNA-binding domain"/>
    <property type="match status" value="1"/>
</dbReference>
<evidence type="ECO:0000256" key="1">
    <source>
        <dbReference type="ARBA" id="ARBA00004496"/>
    </source>
</evidence>
<dbReference type="GO" id="GO:0006950">
    <property type="term" value="P:response to stress"/>
    <property type="evidence" value="ECO:0007669"/>
    <property type="project" value="TreeGrafter"/>
</dbReference>
<evidence type="ECO:0000259" key="6">
    <source>
        <dbReference type="PROSITE" id="PS50995"/>
    </source>
</evidence>
<dbReference type="InterPro" id="IPR055166">
    <property type="entry name" value="Transc_reg_Sar_Rot_HTH"/>
</dbReference>
<protein>
    <submittedName>
        <fullName evidence="7">MarR family transcriptional regulator</fullName>
    </submittedName>
</protein>
<dbReference type="InterPro" id="IPR036390">
    <property type="entry name" value="WH_DNA-bd_sf"/>
</dbReference>
<dbReference type="GO" id="GO:0003700">
    <property type="term" value="F:DNA-binding transcription factor activity"/>
    <property type="evidence" value="ECO:0007669"/>
    <property type="project" value="InterPro"/>
</dbReference>
<keyword evidence="2" id="KW-0963">Cytoplasm</keyword>
<dbReference type="Gene3D" id="1.10.10.10">
    <property type="entry name" value="Winged helix-like DNA-binding domain superfamily/Winged helix DNA-binding domain"/>
    <property type="match status" value="1"/>
</dbReference>
<evidence type="ECO:0000256" key="2">
    <source>
        <dbReference type="ARBA" id="ARBA00022490"/>
    </source>
</evidence>
<sequence length="141" mass="15711">MSQLTLPDMICFALYSANHAMQRVYQPLLAPLGLTYPQFLVLMALWEEDGRRVTDLGRALGLESNTLTPLLKRMEAQGLVARARDEQDERQVRVTLSEKGAGLKAEAGHISRCIFDACGLEVERLTALRDQITALRDRLAG</sequence>
<dbReference type="InterPro" id="IPR000835">
    <property type="entry name" value="HTH_MarR-typ"/>
</dbReference>
<comment type="caution">
    <text evidence="7">The sequence shown here is derived from an EMBL/GenBank/DDBJ whole genome shotgun (WGS) entry which is preliminary data.</text>
</comment>
<dbReference type="SMART" id="SM00347">
    <property type="entry name" value="HTH_MARR"/>
    <property type="match status" value="1"/>
</dbReference>
<dbReference type="Pfam" id="PF22381">
    <property type="entry name" value="Staph_reg_Sar_Rot"/>
    <property type="match status" value="1"/>
</dbReference>
<dbReference type="InterPro" id="IPR036388">
    <property type="entry name" value="WH-like_DNA-bd_sf"/>
</dbReference>
<evidence type="ECO:0000256" key="4">
    <source>
        <dbReference type="ARBA" id="ARBA00023125"/>
    </source>
</evidence>
<evidence type="ECO:0000313" key="7">
    <source>
        <dbReference type="EMBL" id="NBZ86668.1"/>
    </source>
</evidence>
<dbReference type="RefSeq" id="WP_168773487.1">
    <property type="nucleotide sequence ID" value="NZ_JAABNR010000003.1"/>
</dbReference>
<dbReference type="PRINTS" id="PR00598">
    <property type="entry name" value="HTHMARR"/>
</dbReference>
<keyword evidence="8" id="KW-1185">Reference proteome</keyword>
<dbReference type="GO" id="GO:0005737">
    <property type="term" value="C:cytoplasm"/>
    <property type="evidence" value="ECO:0007669"/>
    <property type="project" value="UniProtKB-SubCell"/>
</dbReference>
<keyword evidence="3" id="KW-0805">Transcription regulation</keyword>
<feature type="domain" description="HTH marR-type" evidence="6">
    <location>
        <begin position="7"/>
        <end position="134"/>
    </location>
</feature>
<dbReference type="GO" id="GO:0003677">
    <property type="term" value="F:DNA binding"/>
    <property type="evidence" value="ECO:0007669"/>
    <property type="project" value="UniProtKB-KW"/>
</dbReference>
<dbReference type="PROSITE" id="PS50995">
    <property type="entry name" value="HTH_MARR_2"/>
    <property type="match status" value="1"/>
</dbReference>
<keyword evidence="5" id="KW-0804">Transcription</keyword>
<dbReference type="InterPro" id="IPR039422">
    <property type="entry name" value="MarR/SlyA-like"/>
</dbReference>
<evidence type="ECO:0000313" key="8">
    <source>
        <dbReference type="Proteomes" id="UP001193501"/>
    </source>
</evidence>
<evidence type="ECO:0000256" key="3">
    <source>
        <dbReference type="ARBA" id="ARBA00023015"/>
    </source>
</evidence>